<proteinExistence type="predicted"/>
<comment type="caution">
    <text evidence="1">The sequence shown here is derived from an EMBL/GenBank/DDBJ whole genome shotgun (WGS) entry which is preliminary data.</text>
</comment>
<name>A0A0F9G4T6_9ZZZZ</name>
<accession>A0A0F9G4T6</accession>
<reference evidence="1" key="1">
    <citation type="journal article" date="2015" name="Nature">
        <title>Complex archaea that bridge the gap between prokaryotes and eukaryotes.</title>
        <authorList>
            <person name="Spang A."/>
            <person name="Saw J.H."/>
            <person name="Jorgensen S.L."/>
            <person name="Zaremba-Niedzwiedzka K."/>
            <person name="Martijn J."/>
            <person name="Lind A.E."/>
            <person name="van Eijk R."/>
            <person name="Schleper C."/>
            <person name="Guy L."/>
            <person name="Ettema T.J."/>
        </authorList>
    </citation>
    <scope>NUCLEOTIDE SEQUENCE</scope>
</reference>
<sequence length="104" mass="12221">MSLTIGKPEPGAEEERLRVEQLRLLAAADRLAEREKFRDCDHIYVDVTEERRSIISKQTLPEWVKHLIEAKDYRWSKRSQVWKTSIYEKCSECGLLKVSDEKNG</sequence>
<evidence type="ECO:0000313" key="1">
    <source>
        <dbReference type="EMBL" id="KKL58272.1"/>
    </source>
</evidence>
<gene>
    <name evidence="1" type="ORF">LCGC14_2227000</name>
</gene>
<protein>
    <submittedName>
        <fullName evidence="1">Uncharacterized protein</fullName>
    </submittedName>
</protein>
<dbReference type="AlphaFoldDB" id="A0A0F9G4T6"/>
<dbReference type="EMBL" id="LAZR01029881">
    <property type="protein sequence ID" value="KKL58272.1"/>
    <property type="molecule type" value="Genomic_DNA"/>
</dbReference>
<organism evidence="1">
    <name type="scientific">marine sediment metagenome</name>
    <dbReference type="NCBI Taxonomy" id="412755"/>
    <lineage>
        <taxon>unclassified sequences</taxon>
        <taxon>metagenomes</taxon>
        <taxon>ecological metagenomes</taxon>
    </lineage>
</organism>